<organism evidence="1 2">
    <name type="scientific">Dentiscutata erythropus</name>
    <dbReference type="NCBI Taxonomy" id="1348616"/>
    <lineage>
        <taxon>Eukaryota</taxon>
        <taxon>Fungi</taxon>
        <taxon>Fungi incertae sedis</taxon>
        <taxon>Mucoromycota</taxon>
        <taxon>Glomeromycotina</taxon>
        <taxon>Glomeromycetes</taxon>
        <taxon>Diversisporales</taxon>
        <taxon>Gigasporaceae</taxon>
        <taxon>Dentiscutata</taxon>
    </lineage>
</organism>
<dbReference type="Proteomes" id="UP000789405">
    <property type="component" value="Unassembled WGS sequence"/>
</dbReference>
<proteinExistence type="predicted"/>
<evidence type="ECO:0000313" key="2">
    <source>
        <dbReference type="Proteomes" id="UP000789405"/>
    </source>
</evidence>
<dbReference type="AlphaFoldDB" id="A0A9N9JQU4"/>
<protein>
    <submittedName>
        <fullName evidence="1">23605_t:CDS:1</fullName>
    </submittedName>
</protein>
<accession>A0A9N9JQU4</accession>
<evidence type="ECO:0000313" key="1">
    <source>
        <dbReference type="EMBL" id="CAG8790116.1"/>
    </source>
</evidence>
<reference evidence="1" key="1">
    <citation type="submission" date="2021-06" db="EMBL/GenBank/DDBJ databases">
        <authorList>
            <person name="Kallberg Y."/>
            <person name="Tangrot J."/>
            <person name="Rosling A."/>
        </authorList>
    </citation>
    <scope>NUCLEOTIDE SEQUENCE</scope>
    <source>
        <strain evidence="1">MA453B</strain>
    </source>
</reference>
<keyword evidence="2" id="KW-1185">Reference proteome</keyword>
<feature type="non-terminal residue" evidence="1">
    <location>
        <position position="1"/>
    </location>
</feature>
<sequence length="51" mass="5767">VGCFMAFTVFDFYKASCDTHGIVNRDSEMNAPSLFQKKKKVSGLCELHDSY</sequence>
<comment type="caution">
    <text evidence="1">The sequence shown here is derived from an EMBL/GenBank/DDBJ whole genome shotgun (WGS) entry which is preliminary data.</text>
</comment>
<name>A0A9N9JQU4_9GLOM</name>
<dbReference type="EMBL" id="CAJVPY010026682">
    <property type="protein sequence ID" value="CAG8790116.1"/>
    <property type="molecule type" value="Genomic_DNA"/>
</dbReference>
<gene>
    <name evidence="1" type="ORF">DERYTH_LOCUS21240</name>
</gene>